<evidence type="ECO:0000256" key="1">
    <source>
        <dbReference type="SAM" id="MobiDB-lite"/>
    </source>
</evidence>
<dbReference type="AlphaFoldDB" id="A0A7N0TY39"/>
<dbReference type="Proteomes" id="UP000594263">
    <property type="component" value="Unplaced"/>
</dbReference>
<feature type="compositionally biased region" description="Pro residues" evidence="1">
    <location>
        <begin position="74"/>
        <end position="85"/>
    </location>
</feature>
<protein>
    <submittedName>
        <fullName evidence="2">Uncharacterized protein</fullName>
    </submittedName>
</protein>
<dbReference type="PANTHER" id="PTHR33671">
    <property type="entry name" value="N-METHYLTRANSFERASE, PUTATIVE (DUF688)-RELATED"/>
    <property type="match status" value="1"/>
</dbReference>
<dbReference type="Gramene" id="Kaladp0048s0259.1.v1.1">
    <property type="protein sequence ID" value="Kaladp0048s0259.1.v1.1.CDS.1"/>
    <property type="gene ID" value="Kaladp0048s0259.v1.1"/>
</dbReference>
<dbReference type="InterPro" id="IPR007789">
    <property type="entry name" value="DUF688"/>
</dbReference>
<dbReference type="Pfam" id="PF05097">
    <property type="entry name" value="DUF688"/>
    <property type="match status" value="1"/>
</dbReference>
<reference evidence="2" key="1">
    <citation type="submission" date="2021-01" db="UniProtKB">
        <authorList>
            <consortium name="EnsemblPlants"/>
        </authorList>
    </citation>
    <scope>IDENTIFICATION</scope>
</reference>
<sequence length="258" mass="28806">MAENQQQEGFSMDTTKLPKKLDFNAPLLSTRRVMCRSISSRTSGSHTAERVPFCWEQVPGKPRDDMHQTTPDENLPPQPKPPPSQWHPVSSFGLLAHSSTRIQLSDGFEEKGTFSDMLSLSEAIDFVEREAEKRVESQHGHGLDGFDSKTAASSDCEDNPSFIIRRFLPAATALAASSVVNNAWNKHQQQELKHGTSGCSSYDEREMRAHASGCGLENLFTWRIKHKPCGIRSPVRESSNSVNLKCQRLRGRSRPPFG</sequence>
<keyword evidence="3" id="KW-1185">Reference proteome</keyword>
<evidence type="ECO:0000313" key="3">
    <source>
        <dbReference type="Proteomes" id="UP000594263"/>
    </source>
</evidence>
<accession>A0A7N0TY39</accession>
<dbReference type="EnsemblPlants" id="Kaladp0048s0259.1.v1.1">
    <property type="protein sequence ID" value="Kaladp0048s0259.1.v1.1.CDS.1"/>
    <property type="gene ID" value="Kaladp0048s0259.v1.1"/>
</dbReference>
<dbReference type="PANTHER" id="PTHR33671:SF1">
    <property type="entry name" value="DUF688 FAMILY PROTEIN"/>
    <property type="match status" value="1"/>
</dbReference>
<proteinExistence type="predicted"/>
<dbReference type="OMA" id="RPASCHV"/>
<organism evidence="2 3">
    <name type="scientific">Kalanchoe fedtschenkoi</name>
    <name type="common">Lavender scallops</name>
    <name type="synonym">South American air plant</name>
    <dbReference type="NCBI Taxonomy" id="63787"/>
    <lineage>
        <taxon>Eukaryota</taxon>
        <taxon>Viridiplantae</taxon>
        <taxon>Streptophyta</taxon>
        <taxon>Embryophyta</taxon>
        <taxon>Tracheophyta</taxon>
        <taxon>Spermatophyta</taxon>
        <taxon>Magnoliopsida</taxon>
        <taxon>eudicotyledons</taxon>
        <taxon>Gunneridae</taxon>
        <taxon>Pentapetalae</taxon>
        <taxon>Saxifragales</taxon>
        <taxon>Crassulaceae</taxon>
        <taxon>Kalanchoe</taxon>
    </lineage>
</organism>
<evidence type="ECO:0000313" key="2">
    <source>
        <dbReference type="EnsemblPlants" id="Kaladp0048s0259.1.v1.1.CDS.1"/>
    </source>
</evidence>
<feature type="region of interest" description="Disordered" evidence="1">
    <location>
        <begin position="53"/>
        <end position="86"/>
    </location>
</feature>
<name>A0A7N0TY39_KALFE</name>